<accession>A0A5D4HB97</accession>
<proteinExistence type="predicted"/>
<sequence>MNMNSIAKSQTHSWFSLTLFLTVMILVSSCGKQTADPAFSLDEKLELMDIATSVQSLSTDLATKEGALHFTDTANFFSQLEKIMELSDVEFKEFEKSVGFKSLSTVLEEAYKAFDELETESDLQAWKDKYGDVVELRDSIVTPLIQQPSYQRLANRLGEYYIHNTYVKITERQVALVVGGDKRKLKGSADVNSSDVKNGVIVYDLPKTQRVQEKESDGSMVTSQEIAKCNNSWMTAMRQEGKRKVFIDFFILPTVGPMGTSTKVEVVAKGHKKTLFGWNKYKTRYHIKTVNYELIDARGNRQDGIDLSKRPGFNDEYQLFLTDQLSDVVPSISYTLPDSFIRVSGRAHSRGTNPYWAVVCCVPVPYSCPTDYEYIPAL</sequence>
<reference evidence="1 2" key="1">
    <citation type="submission" date="2019-08" db="EMBL/GenBank/DDBJ databases">
        <title>Phlebobacter frassis gen. nov. sp. nov., a new member of family Sphingobacteriaceae isolated from sand fly rearing media.</title>
        <authorList>
            <person name="Kakumanu M.L."/>
            <person name="Marayati B.F."/>
            <person name="Wada-Katsumata A."/>
            <person name="Wasserberg G."/>
            <person name="Schal C."/>
            <person name="Apperson C.S."/>
            <person name="Ponnusamy L."/>
        </authorList>
    </citation>
    <scope>NUCLEOTIDE SEQUENCE [LARGE SCALE GENOMIC DNA]</scope>
    <source>
        <strain evidence="1 2">SSI9</strain>
    </source>
</reference>
<comment type="caution">
    <text evidence="1">The sequence shown here is derived from an EMBL/GenBank/DDBJ whole genome shotgun (WGS) entry which is preliminary data.</text>
</comment>
<protein>
    <submittedName>
        <fullName evidence="1">DUF4848 domain-containing protein</fullName>
    </submittedName>
</protein>
<dbReference type="Proteomes" id="UP000322362">
    <property type="component" value="Unassembled WGS sequence"/>
</dbReference>
<gene>
    <name evidence="1" type="ORF">FXV77_05565</name>
</gene>
<evidence type="ECO:0000313" key="2">
    <source>
        <dbReference type="Proteomes" id="UP000322362"/>
    </source>
</evidence>
<evidence type="ECO:0000313" key="1">
    <source>
        <dbReference type="EMBL" id="TYR37473.1"/>
    </source>
</evidence>
<dbReference type="AlphaFoldDB" id="A0A5D4HB97"/>
<dbReference type="EMBL" id="VTAV01000002">
    <property type="protein sequence ID" value="TYR37473.1"/>
    <property type="molecule type" value="Genomic_DNA"/>
</dbReference>
<organism evidence="1 2">
    <name type="scientific">Sphingobacterium phlebotomi</name>
    <dbReference type="NCBI Taxonomy" id="2605433"/>
    <lineage>
        <taxon>Bacteria</taxon>
        <taxon>Pseudomonadati</taxon>
        <taxon>Bacteroidota</taxon>
        <taxon>Sphingobacteriia</taxon>
        <taxon>Sphingobacteriales</taxon>
        <taxon>Sphingobacteriaceae</taxon>
        <taxon>Sphingobacterium</taxon>
    </lineage>
</organism>
<name>A0A5D4HB97_9SPHI</name>
<keyword evidence="2" id="KW-1185">Reference proteome</keyword>